<evidence type="ECO:0000313" key="3">
    <source>
        <dbReference type="Proteomes" id="UP001558652"/>
    </source>
</evidence>
<reference evidence="2 3" key="1">
    <citation type="submission" date="2024-07" db="EMBL/GenBank/DDBJ databases">
        <title>Chromosome-level genome assembly of the water stick insect Ranatra chinensis (Heteroptera: Nepidae).</title>
        <authorList>
            <person name="Liu X."/>
        </authorList>
    </citation>
    <scope>NUCLEOTIDE SEQUENCE [LARGE SCALE GENOMIC DNA]</scope>
    <source>
        <strain evidence="2">Cailab_2021Rc</strain>
        <tissue evidence="2">Muscle</tissue>
    </source>
</reference>
<accession>A0ABD0Y2B4</accession>
<sequence length="126" mass="14194">MDGLVAIHNSDNHNFGARYISTYPTVFLQAVRRQRHPNPPSTSFNVPAQGREKLEVEDDRKEKEEREDRRTETEELGVGKLTRWQEAAEQAPTAANKPTTPGQVSQHQILKPISSQLLTDFLGSIS</sequence>
<gene>
    <name evidence="2" type="ORF">AAG570_005227</name>
</gene>
<dbReference type="AlphaFoldDB" id="A0ABD0Y2B4"/>
<feature type="compositionally biased region" description="Basic and acidic residues" evidence="1">
    <location>
        <begin position="50"/>
        <end position="73"/>
    </location>
</feature>
<dbReference type="EMBL" id="JBFDAA010000017">
    <property type="protein sequence ID" value="KAL1116755.1"/>
    <property type="molecule type" value="Genomic_DNA"/>
</dbReference>
<keyword evidence="3" id="KW-1185">Reference proteome</keyword>
<dbReference type="Proteomes" id="UP001558652">
    <property type="component" value="Unassembled WGS sequence"/>
</dbReference>
<organism evidence="2 3">
    <name type="scientific">Ranatra chinensis</name>
    <dbReference type="NCBI Taxonomy" id="642074"/>
    <lineage>
        <taxon>Eukaryota</taxon>
        <taxon>Metazoa</taxon>
        <taxon>Ecdysozoa</taxon>
        <taxon>Arthropoda</taxon>
        <taxon>Hexapoda</taxon>
        <taxon>Insecta</taxon>
        <taxon>Pterygota</taxon>
        <taxon>Neoptera</taxon>
        <taxon>Paraneoptera</taxon>
        <taxon>Hemiptera</taxon>
        <taxon>Heteroptera</taxon>
        <taxon>Panheteroptera</taxon>
        <taxon>Nepomorpha</taxon>
        <taxon>Nepidae</taxon>
        <taxon>Ranatrinae</taxon>
        <taxon>Ranatra</taxon>
    </lineage>
</organism>
<protein>
    <submittedName>
        <fullName evidence="2">Uncharacterized protein</fullName>
    </submittedName>
</protein>
<comment type="caution">
    <text evidence="2">The sequence shown here is derived from an EMBL/GenBank/DDBJ whole genome shotgun (WGS) entry which is preliminary data.</text>
</comment>
<name>A0ABD0Y2B4_9HEMI</name>
<evidence type="ECO:0000313" key="2">
    <source>
        <dbReference type="EMBL" id="KAL1116755.1"/>
    </source>
</evidence>
<evidence type="ECO:0000256" key="1">
    <source>
        <dbReference type="SAM" id="MobiDB-lite"/>
    </source>
</evidence>
<feature type="compositionally biased region" description="Polar residues" evidence="1">
    <location>
        <begin position="96"/>
        <end position="106"/>
    </location>
</feature>
<feature type="region of interest" description="Disordered" evidence="1">
    <location>
        <begin position="34"/>
        <end position="106"/>
    </location>
</feature>
<proteinExistence type="predicted"/>